<geneLocation type="plasmid" evidence="5 8">
    <name>unnamed1</name>
</geneLocation>
<dbReference type="GO" id="GO:0003677">
    <property type="term" value="F:DNA binding"/>
    <property type="evidence" value="ECO:0007669"/>
    <property type="project" value="UniProtKB-KW"/>
</dbReference>
<evidence type="ECO:0000313" key="5">
    <source>
        <dbReference type="EMBL" id="QBH15741.1"/>
    </source>
</evidence>
<evidence type="ECO:0000313" key="7">
    <source>
        <dbReference type="Proteomes" id="UP000248798"/>
    </source>
</evidence>
<evidence type="ECO:0000256" key="1">
    <source>
        <dbReference type="ARBA" id="ARBA00023015"/>
    </source>
</evidence>
<dbReference type="SUPFAM" id="SSF47413">
    <property type="entry name" value="lambda repressor-like DNA-binding domains"/>
    <property type="match status" value="1"/>
</dbReference>
<evidence type="ECO:0000256" key="2">
    <source>
        <dbReference type="ARBA" id="ARBA00023125"/>
    </source>
</evidence>
<name>A0A328F7X8_9BACT</name>
<dbReference type="GO" id="GO:0003700">
    <property type="term" value="F:DNA-binding transcription factor activity"/>
    <property type="evidence" value="ECO:0007669"/>
    <property type="project" value="TreeGrafter"/>
</dbReference>
<keyword evidence="5" id="KW-0614">Plasmid</keyword>
<organism evidence="6 7">
    <name type="scientific">Desulfobacter hydrogenophilus</name>
    <dbReference type="NCBI Taxonomy" id="2291"/>
    <lineage>
        <taxon>Bacteria</taxon>
        <taxon>Pseudomonadati</taxon>
        <taxon>Thermodesulfobacteriota</taxon>
        <taxon>Desulfobacteria</taxon>
        <taxon>Desulfobacterales</taxon>
        <taxon>Desulfobacteraceae</taxon>
        <taxon>Desulfobacter</taxon>
    </lineage>
</organism>
<keyword evidence="8" id="KW-1185">Reference proteome</keyword>
<keyword evidence="2" id="KW-0238">DNA-binding</keyword>
<accession>A0A328F7X8</accession>
<evidence type="ECO:0000313" key="8">
    <source>
        <dbReference type="Proteomes" id="UP000293902"/>
    </source>
</evidence>
<dbReference type="OrthoDB" id="9815697at2"/>
<evidence type="ECO:0000259" key="4">
    <source>
        <dbReference type="PROSITE" id="PS50943"/>
    </source>
</evidence>
<proteinExistence type="predicted"/>
<dbReference type="SMART" id="SM00530">
    <property type="entry name" value="HTH_XRE"/>
    <property type="match status" value="1"/>
</dbReference>
<gene>
    <name evidence="6" type="ORF">DO021_17605</name>
    <name evidence="5" type="ORF">EYB58_22960</name>
</gene>
<dbReference type="PROSITE" id="PS50943">
    <property type="entry name" value="HTH_CROC1"/>
    <property type="match status" value="1"/>
</dbReference>
<protein>
    <submittedName>
        <fullName evidence="5 6">Transcriptional regulator</fullName>
    </submittedName>
</protein>
<keyword evidence="3" id="KW-0804">Transcription</keyword>
<dbReference type="InterPro" id="IPR010982">
    <property type="entry name" value="Lambda_DNA-bd_dom_sf"/>
</dbReference>
<dbReference type="PANTHER" id="PTHR46797:SF23">
    <property type="entry name" value="HTH-TYPE TRANSCRIPTIONAL REGULATOR SUTR"/>
    <property type="match status" value="1"/>
</dbReference>
<dbReference type="GO" id="GO:0005829">
    <property type="term" value="C:cytosol"/>
    <property type="evidence" value="ECO:0007669"/>
    <property type="project" value="TreeGrafter"/>
</dbReference>
<dbReference type="Proteomes" id="UP000293902">
    <property type="component" value="Plasmid unnamed1"/>
</dbReference>
<dbReference type="EMBL" id="CP036314">
    <property type="protein sequence ID" value="QBH15741.1"/>
    <property type="molecule type" value="Genomic_DNA"/>
</dbReference>
<dbReference type="PANTHER" id="PTHR46797">
    <property type="entry name" value="HTH-TYPE TRANSCRIPTIONAL REGULATOR"/>
    <property type="match status" value="1"/>
</dbReference>
<dbReference type="AlphaFoldDB" id="A0A328F7X8"/>
<evidence type="ECO:0000256" key="3">
    <source>
        <dbReference type="ARBA" id="ARBA00023163"/>
    </source>
</evidence>
<dbReference type="CDD" id="cd00093">
    <property type="entry name" value="HTH_XRE"/>
    <property type="match status" value="1"/>
</dbReference>
<feature type="domain" description="HTH cro/C1-type" evidence="4">
    <location>
        <begin position="13"/>
        <end position="67"/>
    </location>
</feature>
<dbReference type="InterPro" id="IPR001387">
    <property type="entry name" value="Cro/C1-type_HTH"/>
</dbReference>
<dbReference type="Gene3D" id="1.10.260.40">
    <property type="entry name" value="lambda repressor-like DNA-binding domains"/>
    <property type="match status" value="1"/>
</dbReference>
<evidence type="ECO:0000313" key="6">
    <source>
        <dbReference type="EMBL" id="RAM00728.1"/>
    </source>
</evidence>
<dbReference type="InterPro" id="IPR050807">
    <property type="entry name" value="TransReg_Diox_bact_type"/>
</dbReference>
<keyword evidence="1" id="KW-0805">Transcription regulation</keyword>
<sequence>MTSDAKQILANNLKRLRVSSGLSQEALAERAGLHRTYVSSVERAQRNITVENIYALAQALSCDPRELLNPIIKGE</sequence>
<dbReference type="EMBL" id="QLNI01000040">
    <property type="protein sequence ID" value="RAM00728.1"/>
    <property type="molecule type" value="Genomic_DNA"/>
</dbReference>
<reference evidence="6 7" key="1">
    <citation type="submission" date="2018-06" db="EMBL/GenBank/DDBJ databases">
        <title>Complete Genome Sequence of Desulfobacter hydrogenophilus (DSM3380).</title>
        <authorList>
            <person name="Marietou A."/>
            <person name="Schreiber L."/>
            <person name="Marshall I."/>
            <person name="Jorgensen B."/>
        </authorList>
    </citation>
    <scope>NUCLEOTIDE SEQUENCE [LARGE SCALE GENOMIC DNA]</scope>
    <source>
        <strain evidence="6 7">DSM 3380</strain>
    </source>
</reference>
<dbReference type="Pfam" id="PF01381">
    <property type="entry name" value="HTH_3"/>
    <property type="match status" value="1"/>
</dbReference>
<reference evidence="5 8" key="2">
    <citation type="submission" date="2019-02" db="EMBL/GenBank/DDBJ databases">
        <title>Complete genome sequence of Desulfobacter hydrogenophilus AcRS1.</title>
        <authorList>
            <person name="Marietou A."/>
            <person name="Lund M.B."/>
            <person name="Marshall I.P.G."/>
            <person name="Schreiber L."/>
            <person name="Jorgensen B."/>
        </authorList>
    </citation>
    <scope>NUCLEOTIDE SEQUENCE [LARGE SCALE GENOMIC DNA]</scope>
    <source>
        <strain evidence="5 8">AcRS1</strain>
        <plasmid evidence="5 8">unnamed1</plasmid>
    </source>
</reference>
<dbReference type="Proteomes" id="UP000248798">
    <property type="component" value="Unassembled WGS sequence"/>
</dbReference>